<name>A0A1I4Q6Q7_9BACI</name>
<proteinExistence type="predicted"/>
<accession>A0A1I4Q6Q7</accession>
<dbReference type="RefSeq" id="WP_090928442.1">
    <property type="nucleotide sequence ID" value="NZ_FOTY01000037.1"/>
</dbReference>
<protein>
    <submittedName>
        <fullName evidence="1">Uncharacterized protein</fullName>
    </submittedName>
</protein>
<dbReference type="STRING" id="266892.SAMN04488054_13731"/>
<dbReference type="Proteomes" id="UP000199668">
    <property type="component" value="Unassembled WGS sequence"/>
</dbReference>
<organism evidence="1 2">
    <name type="scientific">Salibacterium qingdaonense</name>
    <dbReference type="NCBI Taxonomy" id="266892"/>
    <lineage>
        <taxon>Bacteria</taxon>
        <taxon>Bacillati</taxon>
        <taxon>Bacillota</taxon>
        <taxon>Bacilli</taxon>
        <taxon>Bacillales</taxon>
        <taxon>Bacillaceae</taxon>
    </lineage>
</organism>
<evidence type="ECO:0000313" key="2">
    <source>
        <dbReference type="Proteomes" id="UP000199668"/>
    </source>
</evidence>
<dbReference type="EMBL" id="FOTY01000037">
    <property type="protein sequence ID" value="SFM35734.1"/>
    <property type="molecule type" value="Genomic_DNA"/>
</dbReference>
<evidence type="ECO:0000313" key="1">
    <source>
        <dbReference type="EMBL" id="SFM35734.1"/>
    </source>
</evidence>
<reference evidence="1 2" key="1">
    <citation type="submission" date="2016-10" db="EMBL/GenBank/DDBJ databases">
        <authorList>
            <person name="de Groot N.N."/>
        </authorList>
    </citation>
    <scope>NUCLEOTIDE SEQUENCE [LARGE SCALE GENOMIC DNA]</scope>
    <source>
        <strain evidence="1 2">CGMCC 1.6134</strain>
    </source>
</reference>
<dbReference type="OrthoDB" id="8612906at2"/>
<sequence>MSVRVRDNNNTPKLIKALRELQSMKVEVGVFGEDDSHMLMIARVHEFGMDIKPKQSQYLTIPAHPKAHGKSAGEFKDLFFIETDDGSKLLAREKGKDEIEVYFVLVKSVSIPERSYVRSTYDEKERELSTNMEKVIQGVVDFKITPQQAYDRIGAWLVSAIQEKIRSIQSPPNANTTTEAKGSSNPLVDTGRLLQSITWKVVRE</sequence>
<dbReference type="AlphaFoldDB" id="A0A1I4Q6Q7"/>
<keyword evidence="2" id="KW-1185">Reference proteome</keyword>
<gene>
    <name evidence="1" type="ORF">SAMN04488054_13731</name>
</gene>